<gene>
    <name evidence="1" type="ORF">CKN69_02875</name>
</gene>
<accession>A0A7Z8D005</accession>
<dbReference type="RefSeq" id="WP_135025681.1">
    <property type="nucleotide sequence ID" value="NZ_JBFUWK010000004.1"/>
</dbReference>
<reference evidence="1 2" key="1">
    <citation type="journal article" date="2018" name="Int. J. Food Microbiol.">
        <title>Growth of Carnobacterium spp. isolated from chilled vacuum-packaged meat under relevant acidic conditions.</title>
        <authorList>
            <person name="Zhang P."/>
            <person name="Badoni M."/>
            <person name="Ganzle M."/>
            <person name="Yang X."/>
        </authorList>
    </citation>
    <scope>NUCLEOTIDE SEQUENCE [LARGE SCALE GENOMIC DNA]</scope>
    <source>
        <strain evidence="1 2">B2</strain>
    </source>
</reference>
<sequence length="116" mass="14321">MKNKFIIFLFICFLLTAVFYANKIIKQSIATNRMHHYMEQKGFPLNKIKDEEIHYSYSTDRWNLFVIMKDDLNFQYSFDYRFKTNDIQEDLLFLNMNYTKKPAKYNPSLYYEKKEY</sequence>
<dbReference type="Proteomes" id="UP000297938">
    <property type="component" value="Unassembled WGS sequence"/>
</dbReference>
<dbReference type="EMBL" id="NRPP01000007">
    <property type="protein sequence ID" value="TFJ28488.1"/>
    <property type="molecule type" value="Genomic_DNA"/>
</dbReference>
<organism evidence="1 2">
    <name type="scientific">Carnobacterium divergens</name>
    <name type="common">Lactobacillus divergens</name>
    <dbReference type="NCBI Taxonomy" id="2748"/>
    <lineage>
        <taxon>Bacteria</taxon>
        <taxon>Bacillati</taxon>
        <taxon>Bacillota</taxon>
        <taxon>Bacilli</taxon>
        <taxon>Lactobacillales</taxon>
        <taxon>Carnobacteriaceae</taxon>
        <taxon>Carnobacterium</taxon>
    </lineage>
</organism>
<evidence type="ECO:0000313" key="2">
    <source>
        <dbReference type="Proteomes" id="UP000297938"/>
    </source>
</evidence>
<name>A0A7Z8D005_CARDV</name>
<comment type="caution">
    <text evidence="1">The sequence shown here is derived from an EMBL/GenBank/DDBJ whole genome shotgun (WGS) entry which is preliminary data.</text>
</comment>
<dbReference type="Pfam" id="PF11337">
    <property type="entry name" value="DUF3139"/>
    <property type="match status" value="1"/>
</dbReference>
<dbReference type="InterPro" id="IPR021486">
    <property type="entry name" value="DUF3139"/>
</dbReference>
<dbReference type="AlphaFoldDB" id="A0A7Z8D005"/>
<protein>
    <recommendedName>
        <fullName evidence="3">DUF3139 domain-containing protein</fullName>
    </recommendedName>
</protein>
<proteinExistence type="predicted"/>
<evidence type="ECO:0000313" key="1">
    <source>
        <dbReference type="EMBL" id="TFJ28488.1"/>
    </source>
</evidence>
<evidence type="ECO:0008006" key="3">
    <source>
        <dbReference type="Google" id="ProtNLM"/>
    </source>
</evidence>